<accession>A0A814MWV6</accession>
<reference evidence="1" key="1">
    <citation type="submission" date="2021-02" db="EMBL/GenBank/DDBJ databases">
        <authorList>
            <person name="Nowell W R."/>
        </authorList>
    </citation>
    <scope>NUCLEOTIDE SEQUENCE</scope>
    <source>
        <strain evidence="1">Ploen Becks lab</strain>
    </source>
</reference>
<proteinExistence type="predicted"/>
<name>A0A814MWV6_9BILA</name>
<sequence length="48" mass="5777">MPDSLIELIWDCTEFDRFSRPNSNEVLNRIQNIREQTGNKKIVNEKKR</sequence>
<organism evidence="1 2">
    <name type="scientific">Brachionus calyciflorus</name>
    <dbReference type="NCBI Taxonomy" id="104777"/>
    <lineage>
        <taxon>Eukaryota</taxon>
        <taxon>Metazoa</taxon>
        <taxon>Spiralia</taxon>
        <taxon>Gnathifera</taxon>
        <taxon>Rotifera</taxon>
        <taxon>Eurotatoria</taxon>
        <taxon>Monogononta</taxon>
        <taxon>Pseudotrocha</taxon>
        <taxon>Ploima</taxon>
        <taxon>Brachionidae</taxon>
        <taxon>Brachionus</taxon>
    </lineage>
</organism>
<dbReference type="EMBL" id="CAJNOC010006714">
    <property type="protein sequence ID" value="CAF1084163.1"/>
    <property type="molecule type" value="Genomic_DNA"/>
</dbReference>
<protein>
    <submittedName>
        <fullName evidence="1">Uncharacterized protein</fullName>
    </submittedName>
</protein>
<feature type="non-terminal residue" evidence="1">
    <location>
        <position position="48"/>
    </location>
</feature>
<dbReference type="Proteomes" id="UP000663879">
    <property type="component" value="Unassembled WGS sequence"/>
</dbReference>
<gene>
    <name evidence="1" type="ORF">OXX778_LOCUS20339</name>
</gene>
<keyword evidence="2" id="KW-1185">Reference proteome</keyword>
<evidence type="ECO:0000313" key="1">
    <source>
        <dbReference type="EMBL" id="CAF1084163.1"/>
    </source>
</evidence>
<comment type="caution">
    <text evidence="1">The sequence shown here is derived from an EMBL/GenBank/DDBJ whole genome shotgun (WGS) entry which is preliminary data.</text>
</comment>
<evidence type="ECO:0000313" key="2">
    <source>
        <dbReference type="Proteomes" id="UP000663879"/>
    </source>
</evidence>
<dbReference type="AlphaFoldDB" id="A0A814MWV6"/>